<dbReference type="GO" id="GO:0030148">
    <property type="term" value="P:sphingolipid biosynthetic process"/>
    <property type="evidence" value="ECO:0007669"/>
    <property type="project" value="TreeGrafter"/>
</dbReference>
<dbReference type="GO" id="GO:0042761">
    <property type="term" value="P:very long-chain fatty acid biosynthetic process"/>
    <property type="evidence" value="ECO:0007669"/>
    <property type="project" value="TreeGrafter"/>
</dbReference>
<name>H2YNX2_CIOSA</name>
<dbReference type="GO" id="GO:0019367">
    <property type="term" value="P:fatty acid elongation, saturated fatty acid"/>
    <property type="evidence" value="ECO:0007669"/>
    <property type="project" value="TreeGrafter"/>
</dbReference>
<feature type="transmembrane region" description="Helical" evidence="10">
    <location>
        <begin position="222"/>
        <end position="240"/>
    </location>
</feature>
<accession>H2YNX2</accession>
<dbReference type="PANTHER" id="PTHR11157">
    <property type="entry name" value="FATTY ACID ACYL TRANSFERASE-RELATED"/>
    <property type="match status" value="1"/>
</dbReference>
<reference evidence="11" key="2">
    <citation type="submission" date="2025-08" db="UniProtKB">
        <authorList>
            <consortium name="Ensembl"/>
        </authorList>
    </citation>
    <scope>IDENTIFICATION</scope>
</reference>
<evidence type="ECO:0000256" key="8">
    <source>
        <dbReference type="ARBA" id="ARBA00023136"/>
    </source>
</evidence>
<dbReference type="OMA" id="GWANGYS"/>
<protein>
    <recommendedName>
        <fullName evidence="10">Elongation of very long chain fatty acids protein</fullName>
        <ecNumber evidence="10">2.3.1.199</ecNumber>
    </recommendedName>
    <alternativeName>
        <fullName evidence="10">Very-long-chain 3-oxoacyl-CoA synthase</fullName>
    </alternativeName>
</protein>
<dbReference type="InParanoid" id="H2YNX2"/>
<keyword evidence="8 10" id="KW-0472">Membrane</keyword>
<dbReference type="PANTHER" id="PTHR11157:SF69">
    <property type="entry name" value="ELONGATION OF VERY LONG CHAIN FATTY ACIDS PROTEIN 7"/>
    <property type="match status" value="1"/>
</dbReference>
<dbReference type="GO" id="GO:0034626">
    <property type="term" value="P:fatty acid elongation, polyunsaturated fatty acid"/>
    <property type="evidence" value="ECO:0007669"/>
    <property type="project" value="TreeGrafter"/>
</dbReference>
<evidence type="ECO:0000256" key="7">
    <source>
        <dbReference type="ARBA" id="ARBA00023098"/>
    </source>
</evidence>
<dbReference type="EC" id="2.3.1.199" evidence="10"/>
<dbReference type="GO" id="GO:0009922">
    <property type="term" value="F:fatty acid elongase activity"/>
    <property type="evidence" value="ECO:0007669"/>
    <property type="project" value="UniProtKB-EC"/>
</dbReference>
<organism evidence="11 12">
    <name type="scientific">Ciona savignyi</name>
    <name type="common">Pacific transparent sea squirt</name>
    <dbReference type="NCBI Taxonomy" id="51511"/>
    <lineage>
        <taxon>Eukaryota</taxon>
        <taxon>Metazoa</taxon>
        <taxon>Chordata</taxon>
        <taxon>Tunicata</taxon>
        <taxon>Ascidiacea</taxon>
        <taxon>Phlebobranchia</taxon>
        <taxon>Cionidae</taxon>
        <taxon>Ciona</taxon>
    </lineage>
</organism>
<feature type="transmembrane region" description="Helical" evidence="10">
    <location>
        <begin position="189"/>
        <end position="210"/>
    </location>
</feature>
<evidence type="ECO:0000256" key="1">
    <source>
        <dbReference type="ARBA" id="ARBA00004141"/>
    </source>
</evidence>
<evidence type="ECO:0000313" key="11">
    <source>
        <dbReference type="Ensembl" id="ENSCSAVP00000007030.1"/>
    </source>
</evidence>
<evidence type="ECO:0000313" key="12">
    <source>
        <dbReference type="Proteomes" id="UP000007875"/>
    </source>
</evidence>
<feature type="transmembrane region" description="Helical" evidence="10">
    <location>
        <begin position="126"/>
        <end position="145"/>
    </location>
</feature>
<reference evidence="11" key="3">
    <citation type="submission" date="2025-09" db="UniProtKB">
        <authorList>
            <consortium name="Ensembl"/>
        </authorList>
    </citation>
    <scope>IDENTIFICATION</scope>
</reference>
<evidence type="ECO:0000256" key="5">
    <source>
        <dbReference type="ARBA" id="ARBA00022832"/>
    </source>
</evidence>
<dbReference type="Ensembl" id="ENSCSAVT00000007120.1">
    <property type="protein sequence ID" value="ENSCSAVP00000007030.1"/>
    <property type="gene ID" value="ENSCSAVG00000004202.1"/>
</dbReference>
<keyword evidence="7 10" id="KW-0443">Lipid metabolism</keyword>
<evidence type="ECO:0000256" key="10">
    <source>
        <dbReference type="RuleBase" id="RU361115"/>
    </source>
</evidence>
<evidence type="ECO:0000256" key="4">
    <source>
        <dbReference type="ARBA" id="ARBA00022692"/>
    </source>
</evidence>
<comment type="subcellular location">
    <subcellularLocation>
        <location evidence="1">Membrane</location>
        <topology evidence="1">Multi-pass membrane protein</topology>
    </subcellularLocation>
</comment>
<dbReference type="eggNOG" id="KOG3071">
    <property type="taxonomic scope" value="Eukaryota"/>
</dbReference>
<keyword evidence="4 10" id="KW-0812">Transmembrane</keyword>
<feature type="transmembrane region" description="Helical" evidence="10">
    <location>
        <begin position="20"/>
        <end position="39"/>
    </location>
</feature>
<feature type="transmembrane region" description="Helical" evidence="10">
    <location>
        <begin position="101"/>
        <end position="119"/>
    </location>
</feature>
<keyword evidence="9 10" id="KW-0275">Fatty acid biosynthesis</keyword>
<keyword evidence="2 10" id="KW-0444">Lipid biosynthesis</keyword>
<dbReference type="HOGENOM" id="CLU_048483_0_2_1"/>
<feature type="transmembrane region" description="Helical" evidence="10">
    <location>
        <begin position="157"/>
        <end position="177"/>
    </location>
</feature>
<dbReference type="GO" id="GO:0005789">
    <property type="term" value="C:endoplasmic reticulum membrane"/>
    <property type="evidence" value="ECO:0007669"/>
    <property type="project" value="TreeGrafter"/>
</dbReference>
<comment type="similarity">
    <text evidence="10">Belongs to the ELO family.</text>
</comment>
<evidence type="ECO:0000256" key="9">
    <source>
        <dbReference type="ARBA" id="ARBA00023160"/>
    </source>
</evidence>
<keyword evidence="3 10" id="KW-0808">Transferase</keyword>
<dbReference type="Proteomes" id="UP000007875">
    <property type="component" value="Unassembled WGS sequence"/>
</dbReference>
<dbReference type="InterPro" id="IPR002076">
    <property type="entry name" value="ELO_fam"/>
</dbReference>
<dbReference type="GeneTree" id="ENSGT01050000244838"/>
<dbReference type="STRING" id="51511.ENSCSAVP00000007030"/>
<proteinExistence type="inferred from homology"/>
<sequence>MYRPDPRSLEYPLIESQAFNLTSTLVYLFIVLLAGPWFMRNRKPFDLRKPILVYNSVMVLVSAWLCYEFLAAGWATGYSFTCQQVDYSNSPKALRMLRACYVYWFSKHIEFLDTYFFILRKKWQQVSVLHVFHHTIMAYTWWYGVKFSAGGLGTFHAPINSLVHVVMYFYYGVSALGPEYRKYIWWKKYLTAFQLVQFMTIFVHIMNIMLFQNCEYPLVLKYIVLSYCVSFIILFSNFWIQNYTKKAAQRQPMEWTKKIE</sequence>
<dbReference type="AlphaFoldDB" id="H2YNX2"/>
<keyword evidence="6 10" id="KW-1133">Transmembrane helix</keyword>
<dbReference type="GO" id="GO:0034625">
    <property type="term" value="P:fatty acid elongation, monounsaturated fatty acid"/>
    <property type="evidence" value="ECO:0007669"/>
    <property type="project" value="TreeGrafter"/>
</dbReference>
<dbReference type="FunCoup" id="H2YNX2">
    <property type="interactions" value="10"/>
</dbReference>
<evidence type="ECO:0000256" key="2">
    <source>
        <dbReference type="ARBA" id="ARBA00022516"/>
    </source>
</evidence>
<keyword evidence="5 10" id="KW-0276">Fatty acid metabolism</keyword>
<evidence type="ECO:0000256" key="6">
    <source>
        <dbReference type="ARBA" id="ARBA00022989"/>
    </source>
</evidence>
<reference evidence="12" key="1">
    <citation type="submission" date="2003-08" db="EMBL/GenBank/DDBJ databases">
        <authorList>
            <person name="Birren B."/>
            <person name="Nusbaum C."/>
            <person name="Abebe A."/>
            <person name="Abouelleil A."/>
            <person name="Adekoya E."/>
            <person name="Ait-zahra M."/>
            <person name="Allen N."/>
            <person name="Allen T."/>
            <person name="An P."/>
            <person name="Anderson M."/>
            <person name="Anderson S."/>
            <person name="Arachchi H."/>
            <person name="Armbruster J."/>
            <person name="Bachantsang P."/>
            <person name="Baldwin J."/>
            <person name="Barry A."/>
            <person name="Bayul T."/>
            <person name="Blitshsteyn B."/>
            <person name="Bloom T."/>
            <person name="Blye J."/>
            <person name="Boguslavskiy L."/>
            <person name="Borowsky M."/>
            <person name="Boukhgalter B."/>
            <person name="Brunache A."/>
            <person name="Butler J."/>
            <person name="Calixte N."/>
            <person name="Calvo S."/>
            <person name="Camarata J."/>
            <person name="Campo K."/>
            <person name="Chang J."/>
            <person name="Cheshatsang Y."/>
            <person name="Citroen M."/>
            <person name="Collymore A."/>
            <person name="Considine T."/>
            <person name="Cook A."/>
            <person name="Cooke P."/>
            <person name="Corum B."/>
            <person name="Cuomo C."/>
            <person name="David R."/>
            <person name="Dawoe T."/>
            <person name="Degray S."/>
            <person name="Dodge S."/>
            <person name="Dooley K."/>
            <person name="Dorje P."/>
            <person name="Dorjee K."/>
            <person name="Dorris L."/>
            <person name="Duffey N."/>
            <person name="Dupes A."/>
            <person name="Elkins T."/>
            <person name="Engels R."/>
            <person name="Erickson J."/>
            <person name="Farina A."/>
            <person name="Faro S."/>
            <person name="Ferreira P."/>
            <person name="Fischer H."/>
            <person name="Fitzgerald M."/>
            <person name="Foley K."/>
            <person name="Gage D."/>
            <person name="Galagan J."/>
            <person name="Gearin G."/>
            <person name="Gnerre S."/>
            <person name="Gnirke A."/>
            <person name="Goyette A."/>
            <person name="Graham J."/>
            <person name="Grandbois E."/>
            <person name="Gyaltsen K."/>
            <person name="Hafez N."/>
            <person name="Hagopian D."/>
            <person name="Hagos B."/>
            <person name="Hall J."/>
            <person name="Hatcher B."/>
            <person name="Heller A."/>
            <person name="Higgins H."/>
            <person name="Honan T."/>
            <person name="Horn A."/>
            <person name="Houde N."/>
            <person name="Hughes L."/>
            <person name="Hulme W."/>
            <person name="Husby E."/>
            <person name="Iliev I."/>
            <person name="Jaffe D."/>
            <person name="Jones C."/>
            <person name="Kamal M."/>
            <person name="Kamat A."/>
            <person name="Kamvysselis M."/>
            <person name="Karlsson E."/>
            <person name="Kells C."/>
            <person name="Kieu A."/>
            <person name="Kisner P."/>
            <person name="Kodira C."/>
            <person name="Kulbokas E."/>
            <person name="Labutti K."/>
            <person name="Lama D."/>
            <person name="Landers T."/>
            <person name="Leger J."/>
            <person name="Levine S."/>
            <person name="Lewis D."/>
            <person name="Lewis T."/>
            <person name="Lindblad-toh K."/>
            <person name="Liu X."/>
            <person name="Lokyitsang T."/>
            <person name="Lokyitsang Y."/>
            <person name="Lucien O."/>
            <person name="Lui A."/>
            <person name="Ma L.J."/>
            <person name="Mabbitt R."/>
            <person name="Macdonald J."/>
            <person name="Maclean C."/>
            <person name="Major J."/>
            <person name="Manning J."/>
            <person name="Marabella R."/>
            <person name="Maru K."/>
            <person name="Matthews C."/>
            <person name="Mauceli E."/>
            <person name="Mccarthy M."/>
            <person name="Mcdonough S."/>
            <person name="Mcghee T."/>
            <person name="Meldrim J."/>
            <person name="Meneus L."/>
            <person name="Mesirov J."/>
            <person name="Mihalev A."/>
            <person name="Mihova T."/>
            <person name="Mikkelsen T."/>
            <person name="Mlenga V."/>
            <person name="Moru K."/>
            <person name="Mozes J."/>
            <person name="Mulrain L."/>
            <person name="Munson G."/>
            <person name="Naylor J."/>
            <person name="Newes C."/>
            <person name="Nguyen C."/>
            <person name="Nguyen N."/>
            <person name="Nguyen T."/>
            <person name="Nicol R."/>
            <person name="Nielsen C."/>
            <person name="Nizzari M."/>
            <person name="Norbu C."/>
            <person name="Norbu N."/>
            <person name="O'donnell P."/>
            <person name="Okoawo O."/>
            <person name="O'leary S."/>
            <person name="Omotosho B."/>
            <person name="O'neill K."/>
            <person name="Osman S."/>
            <person name="Parker S."/>
            <person name="Perrin D."/>
            <person name="Phunkhang P."/>
            <person name="Piqani B."/>
            <person name="Purcell S."/>
            <person name="Rachupka T."/>
            <person name="Ramasamy U."/>
            <person name="Rameau R."/>
            <person name="Ray V."/>
            <person name="Raymond C."/>
            <person name="Retta R."/>
            <person name="Richardson S."/>
            <person name="Rise C."/>
            <person name="Rodriguez J."/>
            <person name="Rogers J."/>
            <person name="Rogov P."/>
            <person name="Rutman M."/>
            <person name="Schupbach R."/>
            <person name="Seaman C."/>
            <person name="Settipalli S."/>
            <person name="Sharpe T."/>
            <person name="Sheridan J."/>
            <person name="Sherpa N."/>
            <person name="Shi J."/>
            <person name="Smirnov S."/>
            <person name="Smith C."/>
            <person name="Sougnez C."/>
            <person name="Spencer B."/>
            <person name="Stalker J."/>
            <person name="Stange-thomann N."/>
            <person name="Stavropoulos S."/>
            <person name="Stetson K."/>
            <person name="Stone C."/>
            <person name="Stone S."/>
            <person name="Stubbs M."/>
            <person name="Talamas J."/>
            <person name="Tchuinga P."/>
            <person name="Tenzing P."/>
            <person name="Tesfaye S."/>
            <person name="Theodore J."/>
            <person name="Thoulutsang Y."/>
            <person name="Topham K."/>
            <person name="Towey S."/>
            <person name="Tsamla T."/>
            <person name="Tsomo N."/>
            <person name="Vallee D."/>
            <person name="Vassiliev H."/>
            <person name="Venkataraman V."/>
            <person name="Vinson J."/>
            <person name="Vo A."/>
            <person name="Wade C."/>
            <person name="Wang S."/>
            <person name="Wangchuk T."/>
            <person name="Wangdi T."/>
            <person name="Whittaker C."/>
            <person name="Wilkinson J."/>
            <person name="Wu Y."/>
            <person name="Wyman D."/>
            <person name="Yadav S."/>
            <person name="Yang S."/>
            <person name="Yang X."/>
            <person name="Yeager S."/>
            <person name="Yee E."/>
            <person name="Young G."/>
            <person name="Zainoun J."/>
            <person name="Zembeck L."/>
            <person name="Zimmer A."/>
            <person name="Zody M."/>
            <person name="Lander E."/>
        </authorList>
    </citation>
    <scope>NUCLEOTIDE SEQUENCE [LARGE SCALE GENOMIC DNA]</scope>
</reference>
<feature type="transmembrane region" description="Helical" evidence="10">
    <location>
        <begin position="51"/>
        <end position="70"/>
    </location>
</feature>
<evidence type="ECO:0000256" key="3">
    <source>
        <dbReference type="ARBA" id="ARBA00022679"/>
    </source>
</evidence>
<comment type="catalytic activity">
    <reaction evidence="10">
        <text>a very-long-chain acyl-CoA + malonyl-CoA + H(+) = a very-long-chain 3-oxoacyl-CoA + CO2 + CoA</text>
        <dbReference type="Rhea" id="RHEA:32727"/>
        <dbReference type="ChEBI" id="CHEBI:15378"/>
        <dbReference type="ChEBI" id="CHEBI:16526"/>
        <dbReference type="ChEBI" id="CHEBI:57287"/>
        <dbReference type="ChEBI" id="CHEBI:57384"/>
        <dbReference type="ChEBI" id="CHEBI:90725"/>
        <dbReference type="ChEBI" id="CHEBI:90736"/>
        <dbReference type="EC" id="2.3.1.199"/>
    </reaction>
</comment>
<dbReference type="Pfam" id="PF01151">
    <property type="entry name" value="ELO"/>
    <property type="match status" value="1"/>
</dbReference>
<keyword evidence="12" id="KW-1185">Reference proteome</keyword>